<dbReference type="InterPro" id="IPR014001">
    <property type="entry name" value="Helicase_ATP-bd"/>
</dbReference>
<accession>A0ABS9SUG9</accession>
<name>A0ABS9SUG9_9ACTN</name>
<dbReference type="CDD" id="cd18785">
    <property type="entry name" value="SF2_C"/>
    <property type="match status" value="1"/>
</dbReference>
<protein>
    <submittedName>
        <fullName evidence="3">DEAD/DEAH box helicase family protein</fullName>
    </submittedName>
</protein>
<keyword evidence="3" id="KW-0347">Helicase</keyword>
<gene>
    <name evidence="3" type="ORF">MMA15_04385</name>
</gene>
<feature type="region of interest" description="Disordered" evidence="1">
    <location>
        <begin position="103"/>
        <end position="145"/>
    </location>
</feature>
<feature type="region of interest" description="Disordered" evidence="1">
    <location>
        <begin position="520"/>
        <end position="560"/>
    </location>
</feature>
<keyword evidence="4" id="KW-1185">Reference proteome</keyword>
<evidence type="ECO:0000313" key="4">
    <source>
        <dbReference type="Proteomes" id="UP001166784"/>
    </source>
</evidence>
<sequence length="1002" mass="105681">MGKTLTGLEAARRLGDPVVVLTPNTAIQGQWLREWEAFVPGDEGEGAVSSGADGASGRASHASASPAGAFPASDAHVPASTDRALDSPVTVLTYQSLASFDPDTEVDEEGSEHSPGRAAPPRTAAAGAAAGGAADGAAGATAGRRRHLHRLRPQGRELVEALRRTGKFTLLLDECHHLLDTWGELLAELLDEIPDATVIGLTATPPDRLSPAQAELVAELFGPAVQGPSIPAAVREGHLAPYAELCWLTSPTPVETDWLSGEAERFRELTTGLLDPEFTASRPFLGWLDERFVNRAGPDGTRLPWSKLARDRPELAAAALRFHHSGLLALPDGARPREEHRRAPGADDWVTLLDDWVRHCLRRSGSPRDAEVLETLRAALPSVGHQLTARGIRAGRSPVDRVLARSAAKPLAVREILAAEDAALGEELRAVVVCDHERATATLPGRLTGVLEAQAGSAVLVLEELVGDPRTAALDPVLVTGRTVAASRETAERLLAYCRAAGPPVSQLELGIEPLRAGDEAGHEAGDQAGHGDGAGRREDDERDRGAGTGGGVGAGTAVRVVGPPGWNSRTWVALVTRFFERGGSRVLIGTRGMLGEGWDARRVNTLIDLTEATTPTAVVQTRGRALRLDPEHPLKVANTWSVVCVAEAHPRGDRDWGRFVRKHDGYLGLTDAGEVMVGVPHVHPELSPYAPPPAREFDRFNAAMLQRAAARDEVRERWRIGEPYADELIHTVRVTVPRTTAVGAAAVDLSAGPSPSAVRVPSAVPAACGIHPVRQRSGAARSHTAVTAAALTGGTLATAAPVAAALPWPTVTAAGGLVACAAYAMGRTAVVRRRLEAVAEAPALLHIAWATADALFNSRLVPRGSEGVSFAPDETGAYRVELDGVPREASALFADALDEVISPLAYPRYVIPRHILPAPTAGAAFRALCRRPAANAVVHHAVPASLGENRRLARIFAAAWNTYVSTGTPLYTRSPEGAGVLAAQAGGSPLEVTTAMRMTWQ</sequence>
<proteinExistence type="predicted"/>
<dbReference type="SUPFAM" id="SSF52540">
    <property type="entry name" value="P-loop containing nucleoside triphosphate hydrolases"/>
    <property type="match status" value="2"/>
</dbReference>
<keyword evidence="3" id="KW-0547">Nucleotide-binding</keyword>
<feature type="compositionally biased region" description="Low complexity" evidence="1">
    <location>
        <begin position="116"/>
        <end position="128"/>
    </location>
</feature>
<dbReference type="GO" id="GO:0004386">
    <property type="term" value="F:helicase activity"/>
    <property type="evidence" value="ECO:0007669"/>
    <property type="project" value="UniProtKB-KW"/>
</dbReference>
<keyword evidence="3" id="KW-0378">Hydrolase</keyword>
<reference evidence="3" key="2">
    <citation type="journal article" date="2023" name="Int. J. Syst. Evol. Microbiol.">
        <title>Streptomyces marispadix sp. nov., isolated from marine beach sediment of the Northern Coast of Portugal.</title>
        <authorList>
            <person name="dos Santos J.D.N."/>
            <person name="Vitorino I.R."/>
            <person name="Kallscheuer N."/>
            <person name="Srivastava A."/>
            <person name="Krautwurst S."/>
            <person name="Marz M."/>
            <person name="Jogler C."/>
            <person name="Lobo Da Cunha A."/>
            <person name="Catita J."/>
            <person name="Goncalves H."/>
            <person name="Gonzalez I."/>
            <person name="Reyes F."/>
            <person name="Lage O.M."/>
        </authorList>
    </citation>
    <scope>NUCLEOTIDE SEQUENCE</scope>
    <source>
        <strain evidence="3">M600PL45_2</strain>
    </source>
</reference>
<dbReference type="Proteomes" id="UP001166784">
    <property type="component" value="Unassembled WGS sequence"/>
</dbReference>
<dbReference type="InterPro" id="IPR006935">
    <property type="entry name" value="Helicase/UvrB_N"/>
</dbReference>
<feature type="compositionally biased region" description="Low complexity" evidence="1">
    <location>
        <begin position="46"/>
        <end position="75"/>
    </location>
</feature>
<dbReference type="InterPro" id="IPR027417">
    <property type="entry name" value="P-loop_NTPase"/>
</dbReference>
<evidence type="ECO:0000259" key="2">
    <source>
        <dbReference type="PROSITE" id="PS51192"/>
    </source>
</evidence>
<dbReference type="Gene3D" id="3.40.50.300">
    <property type="entry name" value="P-loop containing nucleotide triphosphate hydrolases"/>
    <property type="match status" value="2"/>
</dbReference>
<dbReference type="PANTHER" id="PTHR47396">
    <property type="entry name" value="TYPE I RESTRICTION ENZYME ECOKI R PROTEIN"/>
    <property type="match status" value="1"/>
</dbReference>
<feature type="domain" description="Helicase ATP-binding" evidence="2">
    <location>
        <begin position="1"/>
        <end position="223"/>
    </location>
</feature>
<dbReference type="InterPro" id="IPR050742">
    <property type="entry name" value="Helicase_Restrict-Modif_Enz"/>
</dbReference>
<comment type="caution">
    <text evidence="3">The sequence shown here is derived from an EMBL/GenBank/DDBJ whole genome shotgun (WGS) entry which is preliminary data.</text>
</comment>
<evidence type="ECO:0000313" key="3">
    <source>
        <dbReference type="EMBL" id="MCH6159681.1"/>
    </source>
</evidence>
<dbReference type="PANTHER" id="PTHR47396:SF1">
    <property type="entry name" value="ATP-DEPENDENT HELICASE IRC3-RELATED"/>
    <property type="match status" value="1"/>
</dbReference>
<evidence type="ECO:0000256" key="1">
    <source>
        <dbReference type="SAM" id="MobiDB-lite"/>
    </source>
</evidence>
<reference evidence="3" key="1">
    <citation type="submission" date="2022-03" db="EMBL/GenBank/DDBJ databases">
        <authorList>
            <person name="Santos J.D.N."/>
            <person name="Kallscheuer N."/>
            <person name="Jogler C."/>
            <person name="Lage O.M."/>
        </authorList>
    </citation>
    <scope>NUCLEOTIDE SEQUENCE</scope>
    <source>
        <strain evidence="3">M600PL45_2</strain>
    </source>
</reference>
<feature type="compositionally biased region" description="Basic and acidic residues" evidence="1">
    <location>
        <begin position="534"/>
        <end position="546"/>
    </location>
</feature>
<keyword evidence="3" id="KW-0067">ATP-binding</keyword>
<feature type="region of interest" description="Disordered" evidence="1">
    <location>
        <begin position="43"/>
        <end position="82"/>
    </location>
</feature>
<dbReference type="PROSITE" id="PS51192">
    <property type="entry name" value="HELICASE_ATP_BIND_1"/>
    <property type="match status" value="1"/>
</dbReference>
<organism evidence="3 4">
    <name type="scientific">Streptomyces marispadix</name>
    <dbReference type="NCBI Taxonomy" id="2922868"/>
    <lineage>
        <taxon>Bacteria</taxon>
        <taxon>Bacillati</taxon>
        <taxon>Actinomycetota</taxon>
        <taxon>Actinomycetes</taxon>
        <taxon>Kitasatosporales</taxon>
        <taxon>Streptomycetaceae</taxon>
        <taxon>Streptomyces</taxon>
    </lineage>
</organism>
<dbReference type="Pfam" id="PF04851">
    <property type="entry name" value="ResIII"/>
    <property type="match status" value="1"/>
</dbReference>
<dbReference type="EMBL" id="JAKWJU010000002">
    <property type="protein sequence ID" value="MCH6159681.1"/>
    <property type="molecule type" value="Genomic_DNA"/>
</dbReference>